<dbReference type="Gene3D" id="4.10.75.10">
    <property type="entry name" value="Elafin-like"/>
    <property type="match status" value="2"/>
</dbReference>
<dbReference type="MEROPS" id="I02.956"/>
<dbReference type="PANTHER" id="PTHR46751:SF1">
    <property type="entry name" value="WAP FOUR-DISULFIDE CORE DOMAIN PROTEIN 6A"/>
    <property type="match status" value="1"/>
</dbReference>
<dbReference type="FunFam" id="4.10.410.10:FF:000021">
    <property type="entry name" value="Serine protease inhibitor, putative"/>
    <property type="match status" value="2"/>
</dbReference>
<keyword evidence="1" id="KW-0646">Protease inhibitor</keyword>
<dbReference type="PROSITE" id="PS51390">
    <property type="entry name" value="WAP"/>
    <property type="match status" value="2"/>
</dbReference>
<dbReference type="PROSITE" id="PS00280">
    <property type="entry name" value="BPTI_KUNITZ_1"/>
    <property type="match status" value="3"/>
</dbReference>
<dbReference type="Gene3D" id="4.10.410.10">
    <property type="entry name" value="Pancreatic trypsin inhibitor Kunitz domain"/>
    <property type="match status" value="3"/>
</dbReference>
<dbReference type="PROSITE" id="PS51257">
    <property type="entry name" value="PROKAR_LIPOPROTEIN"/>
    <property type="match status" value="1"/>
</dbReference>
<keyword evidence="2" id="KW-1015">Disulfide bond</keyword>
<sequence>MGVKLLVLCFIVSACAQYVRPPIRPGRTKPGACPVSKIITTCECRPEFNRCNNDRECPGRQKCCDQGCGCRRRCVNPVGRPDRPGKPNTCYQPKKVGRCRAAIRRWWYNRRTKQCETFIYGGCGGNGNNFRTKRQCEQRCKRASSCMRSKCSTTSSSWATEDRPELNRCNNDRECPGRSKSCYLPKVVGPCRAGFRRWWYNRRTKKCEKFMYGGCGGNGNNFRTKRQCERCKRLAQDENQGEMTDFYSVPDESVVTRDVDAEDLVLTKSIHQADQACALPSRRDRLGRSKAGTCPVSTIITTCECRPEFIRCNSDRDCPENQKCCSEGCGCRTSCVPPVQEHYTNPIKHAPPTDICTMPEDGGHCLAAIPRWWYNRVTNRCQSFIYGGCGGNQNNFKTLIECANRCRRNSYRPDVQALSSCLPSGDSRFLITSFTNIASHCVVNDGCVVRLLGISAAASDFV</sequence>
<evidence type="ECO:0000313" key="3">
    <source>
        <dbReference type="EMBL" id="EKC39386.1"/>
    </source>
</evidence>
<dbReference type="PROSITE" id="PS50279">
    <property type="entry name" value="BPTI_KUNITZ_2"/>
    <property type="match status" value="3"/>
</dbReference>
<dbReference type="SMART" id="SM00217">
    <property type="entry name" value="WAP"/>
    <property type="match status" value="2"/>
</dbReference>
<dbReference type="InterPro" id="IPR008197">
    <property type="entry name" value="WAP_dom"/>
</dbReference>
<accession>K1RWU5</accession>
<dbReference type="InterPro" id="IPR002223">
    <property type="entry name" value="Kunitz_BPTI"/>
</dbReference>
<dbReference type="Pfam" id="PF00095">
    <property type="entry name" value="WAP"/>
    <property type="match status" value="2"/>
</dbReference>
<dbReference type="GO" id="GO:0005615">
    <property type="term" value="C:extracellular space"/>
    <property type="evidence" value="ECO:0007669"/>
    <property type="project" value="TreeGrafter"/>
</dbReference>
<dbReference type="GO" id="GO:0004867">
    <property type="term" value="F:serine-type endopeptidase inhibitor activity"/>
    <property type="evidence" value="ECO:0007669"/>
    <property type="project" value="InterPro"/>
</dbReference>
<dbReference type="InterPro" id="IPR051388">
    <property type="entry name" value="Serpin_venom_toxin"/>
</dbReference>
<dbReference type="AlphaFoldDB" id="K1RWU5"/>
<dbReference type="SUPFAM" id="SSF57362">
    <property type="entry name" value="BPTI-like"/>
    <property type="match status" value="3"/>
</dbReference>
<organism evidence="3">
    <name type="scientific">Magallana gigas</name>
    <name type="common">Pacific oyster</name>
    <name type="synonym">Crassostrea gigas</name>
    <dbReference type="NCBI Taxonomy" id="29159"/>
    <lineage>
        <taxon>Eukaryota</taxon>
        <taxon>Metazoa</taxon>
        <taxon>Spiralia</taxon>
        <taxon>Lophotrochozoa</taxon>
        <taxon>Mollusca</taxon>
        <taxon>Bivalvia</taxon>
        <taxon>Autobranchia</taxon>
        <taxon>Pteriomorphia</taxon>
        <taxon>Ostreida</taxon>
        <taxon>Ostreoidea</taxon>
        <taxon>Ostreidae</taxon>
        <taxon>Magallana</taxon>
    </lineage>
</organism>
<dbReference type="HOGENOM" id="CLU_555850_0_0_1"/>
<dbReference type="PRINTS" id="PR00759">
    <property type="entry name" value="BASICPTASE"/>
</dbReference>
<name>K1RWU5_MAGGI</name>
<dbReference type="InterPro" id="IPR036645">
    <property type="entry name" value="Elafin-like_sf"/>
</dbReference>
<dbReference type="EMBL" id="JH818267">
    <property type="protein sequence ID" value="EKC39386.1"/>
    <property type="molecule type" value="Genomic_DNA"/>
</dbReference>
<dbReference type="PANTHER" id="PTHR46751">
    <property type="entry name" value="EPPIN"/>
    <property type="match status" value="1"/>
</dbReference>
<dbReference type="CDD" id="cd00109">
    <property type="entry name" value="Kunitz-type"/>
    <property type="match status" value="1"/>
</dbReference>
<dbReference type="Pfam" id="PF00014">
    <property type="entry name" value="Kunitz_BPTI"/>
    <property type="match status" value="3"/>
</dbReference>
<proteinExistence type="predicted"/>
<dbReference type="SUPFAM" id="SSF57256">
    <property type="entry name" value="Elafin-like"/>
    <property type="match status" value="2"/>
</dbReference>
<dbReference type="InterPro" id="IPR020901">
    <property type="entry name" value="Prtase_inh_Kunz-CS"/>
</dbReference>
<gene>
    <name evidence="3" type="ORF">CGI_10018297</name>
</gene>
<evidence type="ECO:0000256" key="2">
    <source>
        <dbReference type="ARBA" id="ARBA00023157"/>
    </source>
</evidence>
<dbReference type="InParanoid" id="K1RWU5"/>
<dbReference type="PRINTS" id="PR00003">
    <property type="entry name" value="4DISULPHCORE"/>
</dbReference>
<protein>
    <submittedName>
        <fullName evidence="3">Putative Kunitz-type proteinase inhibitor</fullName>
    </submittedName>
</protein>
<dbReference type="SMART" id="SM00131">
    <property type="entry name" value="KU"/>
    <property type="match status" value="3"/>
</dbReference>
<evidence type="ECO:0000256" key="1">
    <source>
        <dbReference type="ARBA" id="ARBA00022690"/>
    </source>
</evidence>
<reference evidence="3" key="1">
    <citation type="journal article" date="2012" name="Nature">
        <title>The oyster genome reveals stress adaptation and complexity of shell formation.</title>
        <authorList>
            <person name="Zhang G."/>
            <person name="Fang X."/>
            <person name="Guo X."/>
            <person name="Li L."/>
            <person name="Luo R."/>
            <person name="Xu F."/>
            <person name="Yang P."/>
            <person name="Zhang L."/>
            <person name="Wang X."/>
            <person name="Qi H."/>
            <person name="Xiong Z."/>
            <person name="Que H."/>
            <person name="Xie Y."/>
            <person name="Holland P.W."/>
            <person name="Paps J."/>
            <person name="Zhu Y."/>
            <person name="Wu F."/>
            <person name="Chen Y."/>
            <person name="Wang J."/>
            <person name="Peng C."/>
            <person name="Meng J."/>
            <person name="Yang L."/>
            <person name="Liu J."/>
            <person name="Wen B."/>
            <person name="Zhang N."/>
            <person name="Huang Z."/>
            <person name="Zhu Q."/>
            <person name="Feng Y."/>
            <person name="Mount A."/>
            <person name="Hedgecock D."/>
            <person name="Xu Z."/>
            <person name="Liu Y."/>
            <person name="Domazet-Loso T."/>
            <person name="Du Y."/>
            <person name="Sun X."/>
            <person name="Zhang S."/>
            <person name="Liu B."/>
            <person name="Cheng P."/>
            <person name="Jiang X."/>
            <person name="Li J."/>
            <person name="Fan D."/>
            <person name="Wang W."/>
            <person name="Fu W."/>
            <person name="Wang T."/>
            <person name="Wang B."/>
            <person name="Zhang J."/>
            <person name="Peng Z."/>
            <person name="Li Y."/>
            <person name="Li N."/>
            <person name="Wang J."/>
            <person name="Chen M."/>
            <person name="He Y."/>
            <person name="Tan F."/>
            <person name="Song X."/>
            <person name="Zheng Q."/>
            <person name="Huang R."/>
            <person name="Yang H."/>
            <person name="Du X."/>
            <person name="Chen L."/>
            <person name="Yang M."/>
            <person name="Gaffney P.M."/>
            <person name="Wang S."/>
            <person name="Luo L."/>
            <person name="She Z."/>
            <person name="Ming Y."/>
            <person name="Huang W."/>
            <person name="Zhang S."/>
            <person name="Huang B."/>
            <person name="Zhang Y."/>
            <person name="Qu T."/>
            <person name="Ni P."/>
            <person name="Miao G."/>
            <person name="Wang J."/>
            <person name="Wang Q."/>
            <person name="Steinberg C.E."/>
            <person name="Wang H."/>
            <person name="Li N."/>
            <person name="Qian L."/>
            <person name="Zhang G."/>
            <person name="Li Y."/>
            <person name="Yang H."/>
            <person name="Liu X."/>
            <person name="Wang J."/>
            <person name="Yin Y."/>
            <person name="Wang J."/>
        </authorList>
    </citation>
    <scope>NUCLEOTIDE SEQUENCE [LARGE SCALE GENOMIC DNA]</scope>
    <source>
        <strain evidence="3">05x7-T-G4-1.051#20</strain>
    </source>
</reference>
<dbReference type="InterPro" id="IPR036880">
    <property type="entry name" value="Kunitz_BPTI_sf"/>
</dbReference>